<name>A0A8S1NE68_9CILI</name>
<keyword evidence="2" id="KW-1185">Reference proteome</keyword>
<accession>A0A8S1NE68</accession>
<evidence type="ECO:0000313" key="2">
    <source>
        <dbReference type="Proteomes" id="UP000692954"/>
    </source>
</evidence>
<proteinExistence type="predicted"/>
<evidence type="ECO:0000313" key="1">
    <source>
        <dbReference type="EMBL" id="CAD8088616.1"/>
    </source>
</evidence>
<reference evidence="1" key="1">
    <citation type="submission" date="2021-01" db="EMBL/GenBank/DDBJ databases">
        <authorList>
            <consortium name="Genoscope - CEA"/>
            <person name="William W."/>
        </authorList>
    </citation>
    <scope>NUCLEOTIDE SEQUENCE</scope>
</reference>
<dbReference type="EMBL" id="CAJJDN010000053">
    <property type="protein sequence ID" value="CAD8088616.1"/>
    <property type="molecule type" value="Genomic_DNA"/>
</dbReference>
<dbReference type="AlphaFoldDB" id="A0A8S1NE68"/>
<dbReference type="OrthoDB" id="420154at2759"/>
<protein>
    <submittedName>
        <fullName evidence="1">Uncharacterized protein</fullName>
    </submittedName>
</protein>
<sequence length="65" mass="7403">MHYCVFKKAKNLSYSNLILKSKSLECSKVMDILKESFHHTQSIKNMEAILVVSGTGVSYCDNYII</sequence>
<gene>
    <name evidence="1" type="ORF">PSON_ATCC_30995.1.T0530002</name>
</gene>
<comment type="caution">
    <text evidence="1">The sequence shown here is derived from an EMBL/GenBank/DDBJ whole genome shotgun (WGS) entry which is preliminary data.</text>
</comment>
<dbReference type="Proteomes" id="UP000692954">
    <property type="component" value="Unassembled WGS sequence"/>
</dbReference>
<organism evidence="1 2">
    <name type="scientific">Paramecium sonneborni</name>
    <dbReference type="NCBI Taxonomy" id="65129"/>
    <lineage>
        <taxon>Eukaryota</taxon>
        <taxon>Sar</taxon>
        <taxon>Alveolata</taxon>
        <taxon>Ciliophora</taxon>
        <taxon>Intramacronucleata</taxon>
        <taxon>Oligohymenophorea</taxon>
        <taxon>Peniculida</taxon>
        <taxon>Parameciidae</taxon>
        <taxon>Paramecium</taxon>
    </lineage>
</organism>